<accession>A0A7J5B6U4</accession>
<dbReference type="EMBL" id="WBJX01000001">
    <property type="protein sequence ID" value="KAB1639857.1"/>
    <property type="molecule type" value="Genomic_DNA"/>
</dbReference>
<reference evidence="1 2" key="1">
    <citation type="submission" date="2019-09" db="EMBL/GenBank/DDBJ databases">
        <title>Phylogeny of genus Pseudoclavibacter and closely related genus.</title>
        <authorList>
            <person name="Li Y."/>
        </authorList>
    </citation>
    <scope>NUCLEOTIDE SEQUENCE [LARGE SCALE GENOMIC DNA]</scope>
    <source>
        <strain evidence="1 2">THG-MD12</strain>
    </source>
</reference>
<dbReference type="RefSeq" id="WP_151422998.1">
    <property type="nucleotide sequence ID" value="NZ_WBJX01000001.1"/>
</dbReference>
<name>A0A7J5B6U4_9MICO</name>
<sequence length="89" mass="9414">MSDVGGDEPVQQSVLAAARLDRAALLSAMRDLIATQLDKGVAPRDLASLTKRLADISEELEKLATAGDGEAAGGIEEVEFKPRVVERLP</sequence>
<evidence type="ECO:0008006" key="3">
    <source>
        <dbReference type="Google" id="ProtNLM"/>
    </source>
</evidence>
<comment type="caution">
    <text evidence="1">The sequence shown here is derived from an EMBL/GenBank/DDBJ whole genome shotgun (WGS) entry which is preliminary data.</text>
</comment>
<dbReference type="Proteomes" id="UP000490386">
    <property type="component" value="Unassembled WGS sequence"/>
</dbReference>
<gene>
    <name evidence="1" type="ORF">F8O03_05985</name>
</gene>
<evidence type="ECO:0000313" key="2">
    <source>
        <dbReference type="Proteomes" id="UP000490386"/>
    </source>
</evidence>
<evidence type="ECO:0000313" key="1">
    <source>
        <dbReference type="EMBL" id="KAB1639857.1"/>
    </source>
</evidence>
<keyword evidence="2" id="KW-1185">Reference proteome</keyword>
<organism evidence="1 2">
    <name type="scientific">Pseudoclavibacter terrae</name>
    <dbReference type="NCBI Taxonomy" id="1530195"/>
    <lineage>
        <taxon>Bacteria</taxon>
        <taxon>Bacillati</taxon>
        <taxon>Actinomycetota</taxon>
        <taxon>Actinomycetes</taxon>
        <taxon>Micrococcales</taxon>
        <taxon>Microbacteriaceae</taxon>
        <taxon>Pseudoclavibacter</taxon>
    </lineage>
</organism>
<dbReference type="AlphaFoldDB" id="A0A7J5B6U4"/>
<proteinExistence type="predicted"/>
<protein>
    <recommendedName>
        <fullName evidence="3">Terminase small subunit</fullName>
    </recommendedName>
</protein>